<dbReference type="AlphaFoldDB" id="A0A6A7YHL4"/>
<keyword evidence="11" id="KW-1185">Reference proteome</keyword>
<protein>
    <submittedName>
        <fullName evidence="4">YceK/YidQ family lipoprotein</fullName>
    </submittedName>
</protein>
<dbReference type="RefSeq" id="WP_048385198.1">
    <property type="nucleotide sequence ID" value="NZ_CP174501.1"/>
</dbReference>
<evidence type="ECO:0000313" key="8">
    <source>
        <dbReference type="Proteomes" id="UP000441404"/>
    </source>
</evidence>
<dbReference type="Proteomes" id="UP000470186">
    <property type="component" value="Unassembled WGS sequence"/>
</dbReference>
<evidence type="ECO:0000313" key="11">
    <source>
        <dbReference type="Proteomes" id="UP000470186"/>
    </source>
</evidence>
<feature type="chain" id="PRO_5044629765" evidence="1">
    <location>
        <begin position="24"/>
        <end position="108"/>
    </location>
</feature>
<dbReference type="EMBL" id="WIVV01000061">
    <property type="protein sequence ID" value="MQU43634.1"/>
    <property type="molecule type" value="Genomic_DNA"/>
</dbReference>
<evidence type="ECO:0000313" key="5">
    <source>
        <dbReference type="EMBL" id="MQU05612.1"/>
    </source>
</evidence>
<dbReference type="EMBL" id="WIWI01000026">
    <property type="protein sequence ID" value="MQT89740.1"/>
    <property type="molecule type" value="Genomic_DNA"/>
</dbReference>
<keyword evidence="1" id="KW-0732">Signal</keyword>
<dbReference type="GeneID" id="97256273"/>
<evidence type="ECO:0000313" key="12">
    <source>
        <dbReference type="Proteomes" id="UP000478064"/>
    </source>
</evidence>
<evidence type="ECO:0000313" key="7">
    <source>
        <dbReference type="EMBL" id="MQU43634.1"/>
    </source>
</evidence>
<dbReference type="Proteomes" id="UP000441404">
    <property type="component" value="Unassembled WGS sequence"/>
</dbReference>
<evidence type="ECO:0000256" key="1">
    <source>
        <dbReference type="SAM" id="SignalP"/>
    </source>
</evidence>
<dbReference type="Proteomes" id="UP000478064">
    <property type="component" value="Unassembled WGS sequence"/>
</dbReference>
<gene>
    <name evidence="5" type="ORF">GHO27_07915</name>
    <name evidence="7" type="ORF">GHO28_14135</name>
    <name evidence="6" type="ORF">GHO30_08090</name>
    <name evidence="3" type="ORF">GHO37_07625</name>
    <name evidence="4" type="ORF">GHO39_11420</name>
    <name evidence="2" type="ORF">GHO40_00260</name>
</gene>
<evidence type="ECO:0000313" key="3">
    <source>
        <dbReference type="EMBL" id="MQT74173.1"/>
    </source>
</evidence>
<evidence type="ECO:0000313" key="13">
    <source>
        <dbReference type="Proteomes" id="UP000489190"/>
    </source>
</evidence>
<dbReference type="Pfam" id="PF07119">
    <property type="entry name" value="DUF1375"/>
    <property type="match status" value="1"/>
</dbReference>
<organism evidence="4 13">
    <name type="scientific">Pseudomonas helleri</name>
    <dbReference type="NCBI Taxonomy" id="1608996"/>
    <lineage>
        <taxon>Bacteria</taxon>
        <taxon>Pseudomonadati</taxon>
        <taxon>Pseudomonadota</taxon>
        <taxon>Gammaproteobacteria</taxon>
        <taxon>Pseudomonadales</taxon>
        <taxon>Pseudomonadaceae</taxon>
        <taxon>Pseudomonas</taxon>
    </lineage>
</organism>
<proteinExistence type="predicted"/>
<reference evidence="8 9" key="1">
    <citation type="submission" date="2019-10" db="EMBL/GenBank/DDBJ databases">
        <title>Evaluation of single-gene subtyping targets for Pseudomonas.</title>
        <authorList>
            <person name="Reichler S.J."/>
            <person name="Orsi R.H."/>
            <person name="Wiedmann M."/>
            <person name="Martin N.H."/>
            <person name="Murphy S.I."/>
        </authorList>
    </citation>
    <scope>NUCLEOTIDE SEQUENCE [LARGE SCALE GENOMIC DNA]</scope>
    <source>
        <strain evidence="5 12">FSL R10-1637</strain>
        <strain evidence="7 10">FSL R10-1876</strain>
        <strain evidence="6 11">FSL R10-2107</strain>
        <strain evidence="3 9">FSL R10-2932</strain>
        <strain evidence="4 13">FSL R10-3254</strain>
        <strain evidence="2 8">FSL R10-3257</strain>
    </source>
</reference>
<feature type="signal peptide" evidence="1">
    <location>
        <begin position="1"/>
        <end position="23"/>
    </location>
</feature>
<dbReference type="Proteomes" id="UP000466863">
    <property type="component" value="Unassembled WGS sequence"/>
</dbReference>
<dbReference type="Proteomes" id="UP000489190">
    <property type="component" value="Unassembled WGS sequence"/>
</dbReference>
<evidence type="ECO:0000313" key="2">
    <source>
        <dbReference type="EMBL" id="MQT45175.1"/>
    </source>
</evidence>
<keyword evidence="4" id="KW-0449">Lipoprotein</keyword>
<evidence type="ECO:0000313" key="9">
    <source>
        <dbReference type="Proteomes" id="UP000447574"/>
    </source>
</evidence>
<dbReference type="PROSITE" id="PS51257">
    <property type="entry name" value="PROKAR_LIPOPROTEIN"/>
    <property type="match status" value="1"/>
</dbReference>
<dbReference type="EMBL" id="WIVX01000027">
    <property type="protein sequence ID" value="MQU31364.1"/>
    <property type="molecule type" value="Genomic_DNA"/>
</dbReference>
<dbReference type="EMBL" id="WIVU01000011">
    <property type="protein sequence ID" value="MQU05612.1"/>
    <property type="molecule type" value="Genomic_DNA"/>
</dbReference>
<dbReference type="EMBL" id="WIWJ01000001">
    <property type="protein sequence ID" value="MQT45175.1"/>
    <property type="molecule type" value="Genomic_DNA"/>
</dbReference>
<evidence type="ECO:0000313" key="6">
    <source>
        <dbReference type="EMBL" id="MQU31364.1"/>
    </source>
</evidence>
<accession>A0A6A7YHL4</accession>
<sequence length="108" mass="11713">MACKFVLLCVVPCLLLGCGSVKTLLGSDESIRRDLKKQRSYCDSVTRVYSGVAFDLCVLNAPPNTTSGVPSGFVPIFFFDVLACAVVDTVALPYTIFQQSREGSLLLR</sequence>
<dbReference type="InterPro" id="IPR010780">
    <property type="entry name" value="DUF1375"/>
</dbReference>
<dbReference type="Proteomes" id="UP000447574">
    <property type="component" value="Unassembled WGS sequence"/>
</dbReference>
<dbReference type="EMBL" id="WIWF01000020">
    <property type="protein sequence ID" value="MQT74173.1"/>
    <property type="molecule type" value="Genomic_DNA"/>
</dbReference>
<evidence type="ECO:0000313" key="10">
    <source>
        <dbReference type="Proteomes" id="UP000466863"/>
    </source>
</evidence>
<evidence type="ECO:0000313" key="4">
    <source>
        <dbReference type="EMBL" id="MQT89740.1"/>
    </source>
</evidence>
<name>A0A6A7YHL4_9PSED</name>
<comment type="caution">
    <text evidence="4">The sequence shown here is derived from an EMBL/GenBank/DDBJ whole genome shotgun (WGS) entry which is preliminary data.</text>
</comment>